<dbReference type="InterPro" id="IPR004089">
    <property type="entry name" value="MCPsignal_dom"/>
</dbReference>
<dbReference type="Pfam" id="PF00015">
    <property type="entry name" value="MCPsignal"/>
    <property type="match status" value="1"/>
</dbReference>
<feature type="domain" description="HAMP" evidence="6">
    <location>
        <begin position="225"/>
        <end position="278"/>
    </location>
</feature>
<dbReference type="Pfam" id="PF12729">
    <property type="entry name" value="4HB_MCP_1"/>
    <property type="match status" value="1"/>
</dbReference>
<protein>
    <submittedName>
        <fullName evidence="7">Methyl-accepting chemotaxis protein</fullName>
    </submittedName>
</protein>
<dbReference type="PROSITE" id="PS50111">
    <property type="entry name" value="CHEMOTAXIS_TRANSDUC_2"/>
    <property type="match status" value="1"/>
</dbReference>
<dbReference type="SMART" id="SM00304">
    <property type="entry name" value="HAMP"/>
    <property type="match status" value="1"/>
</dbReference>
<evidence type="ECO:0000313" key="8">
    <source>
        <dbReference type="Proteomes" id="UP000315751"/>
    </source>
</evidence>
<gene>
    <name evidence="7" type="ORF">FBZ90_13214</name>
</gene>
<dbReference type="InterPro" id="IPR024478">
    <property type="entry name" value="HlyB_4HB_MCP"/>
</dbReference>
<evidence type="ECO:0000313" key="7">
    <source>
        <dbReference type="EMBL" id="TWB33430.1"/>
    </source>
</evidence>
<feature type="domain" description="Methyl-accepting transducer" evidence="5">
    <location>
        <begin position="311"/>
        <end position="554"/>
    </location>
</feature>
<reference evidence="7 8" key="1">
    <citation type="submission" date="2019-06" db="EMBL/GenBank/DDBJ databases">
        <title>Genomic Encyclopedia of Type Strains, Phase IV (KMG-V): Genome sequencing to study the core and pangenomes of soil and plant-associated prokaryotes.</title>
        <authorList>
            <person name="Whitman W."/>
        </authorList>
    </citation>
    <scope>NUCLEOTIDE SEQUENCE [LARGE SCALE GENOMIC DNA]</scope>
    <source>
        <strain evidence="7 8">BR 11622</strain>
    </source>
</reference>
<name>A0A560GIK5_9PROT</name>
<keyword evidence="1 3" id="KW-0807">Transducer</keyword>
<dbReference type="SMART" id="SM00283">
    <property type="entry name" value="MA"/>
    <property type="match status" value="1"/>
</dbReference>
<dbReference type="AlphaFoldDB" id="A0A560GIK5"/>
<sequence length="574" mass="59488">MTLWLNTARSIAFTVNFMNLALRPKLLAAFGGLLLLTIAISLLSLWKIGTINSAAVEIRTLWLPSIDAIGDMKAYTARQRIAASRVAVAADDAARGEAIKLYGKQTADLAAALQRFDAIGVTGEAAALYGKYQALRGPYEAAMAAAFELAKQNREQAEKAMNGEIVQTFRKVQEALEALATYDRQGAAKANEVVQSAYSHALWSIVIAALVAVALSMAAVLWLDRDVAQPLARLAGIMRRLADKDYGFALEGTARGDEVGDMARAIDVFRTGMRQVDELAAAQAAEAAAKTERANRVDALVQTFDTDVAHTLQSVSQASTGLHETAENLTRIADTGARDAVAVAGASEQAAANVQTVAVAAEELGASIGEIGRQVAVSASIAAKAVAEASRTNVAVSSLTEAAQQIGAVVALISDIAGQTNLLALNATIEAARAGEAGKGFAVVASEVKALANQTERATSDIRQQIESMQAATGEAAGAIAAIGQTIGEIDHITTTIAAAVEEQGAATQEIARNVAEAARGTSEVSAGMNGVREVAGETGSVAGEVLMAADDLSAQAESLRTRVSTFLAALRTA</sequence>
<dbReference type="PROSITE" id="PS50885">
    <property type="entry name" value="HAMP"/>
    <property type="match status" value="1"/>
</dbReference>
<dbReference type="PANTHER" id="PTHR32089">
    <property type="entry name" value="METHYL-ACCEPTING CHEMOTAXIS PROTEIN MCPB"/>
    <property type="match status" value="1"/>
</dbReference>
<organism evidence="7 8">
    <name type="scientific">Nitrospirillum amazonense</name>
    <dbReference type="NCBI Taxonomy" id="28077"/>
    <lineage>
        <taxon>Bacteria</taxon>
        <taxon>Pseudomonadati</taxon>
        <taxon>Pseudomonadota</taxon>
        <taxon>Alphaproteobacteria</taxon>
        <taxon>Rhodospirillales</taxon>
        <taxon>Azospirillaceae</taxon>
        <taxon>Nitrospirillum</taxon>
    </lineage>
</organism>
<evidence type="ECO:0000256" key="4">
    <source>
        <dbReference type="SAM" id="Phobius"/>
    </source>
</evidence>
<evidence type="ECO:0000259" key="6">
    <source>
        <dbReference type="PROSITE" id="PS50885"/>
    </source>
</evidence>
<keyword evidence="4" id="KW-0812">Transmembrane</keyword>
<feature type="transmembrane region" description="Helical" evidence="4">
    <location>
        <begin position="201"/>
        <end position="223"/>
    </location>
</feature>
<comment type="caution">
    <text evidence="7">The sequence shown here is derived from an EMBL/GenBank/DDBJ whole genome shotgun (WGS) entry which is preliminary data.</text>
</comment>
<dbReference type="PANTHER" id="PTHR32089:SF112">
    <property type="entry name" value="LYSOZYME-LIKE PROTEIN-RELATED"/>
    <property type="match status" value="1"/>
</dbReference>
<dbReference type="Pfam" id="PF00672">
    <property type="entry name" value="HAMP"/>
    <property type="match status" value="1"/>
</dbReference>
<dbReference type="GO" id="GO:0016020">
    <property type="term" value="C:membrane"/>
    <property type="evidence" value="ECO:0007669"/>
    <property type="project" value="InterPro"/>
</dbReference>
<feature type="transmembrane region" description="Helical" evidence="4">
    <location>
        <begin position="26"/>
        <end position="46"/>
    </location>
</feature>
<dbReference type="InterPro" id="IPR003660">
    <property type="entry name" value="HAMP_dom"/>
</dbReference>
<keyword evidence="8" id="KW-1185">Reference proteome</keyword>
<evidence type="ECO:0000256" key="3">
    <source>
        <dbReference type="PROSITE-ProRule" id="PRU00284"/>
    </source>
</evidence>
<evidence type="ECO:0000256" key="1">
    <source>
        <dbReference type="ARBA" id="ARBA00023224"/>
    </source>
</evidence>
<dbReference type="SUPFAM" id="SSF58104">
    <property type="entry name" value="Methyl-accepting chemotaxis protein (MCP) signaling domain"/>
    <property type="match status" value="1"/>
</dbReference>
<proteinExistence type="inferred from homology"/>
<evidence type="ECO:0000259" key="5">
    <source>
        <dbReference type="PROSITE" id="PS50111"/>
    </source>
</evidence>
<dbReference type="GO" id="GO:0007165">
    <property type="term" value="P:signal transduction"/>
    <property type="evidence" value="ECO:0007669"/>
    <property type="project" value="UniProtKB-KW"/>
</dbReference>
<dbReference type="Proteomes" id="UP000315751">
    <property type="component" value="Unassembled WGS sequence"/>
</dbReference>
<keyword evidence="4" id="KW-0472">Membrane</keyword>
<accession>A0A560GIK5</accession>
<dbReference type="EMBL" id="VITR01000032">
    <property type="protein sequence ID" value="TWB33430.1"/>
    <property type="molecule type" value="Genomic_DNA"/>
</dbReference>
<comment type="similarity">
    <text evidence="2">Belongs to the methyl-accepting chemotaxis (MCP) protein family.</text>
</comment>
<evidence type="ECO:0000256" key="2">
    <source>
        <dbReference type="ARBA" id="ARBA00029447"/>
    </source>
</evidence>
<dbReference type="Gene3D" id="1.10.287.950">
    <property type="entry name" value="Methyl-accepting chemotaxis protein"/>
    <property type="match status" value="1"/>
</dbReference>
<keyword evidence="4" id="KW-1133">Transmembrane helix</keyword>
<dbReference type="Gene3D" id="6.10.340.10">
    <property type="match status" value="1"/>
</dbReference>